<dbReference type="InterPro" id="IPR003340">
    <property type="entry name" value="B3_DNA-bd"/>
</dbReference>
<evidence type="ECO:0000313" key="9">
    <source>
        <dbReference type="Proteomes" id="UP000501690"/>
    </source>
</evidence>
<dbReference type="InterPro" id="IPR015300">
    <property type="entry name" value="DNA-bd_pseudobarrel_sf"/>
</dbReference>
<keyword evidence="2" id="KW-0677">Repeat</keyword>
<feature type="domain" description="TF-B3" evidence="7">
    <location>
        <begin position="334"/>
        <end position="429"/>
    </location>
</feature>
<dbReference type="SUPFAM" id="SSF101936">
    <property type="entry name" value="DNA-binding pseudobarrel domain"/>
    <property type="match status" value="2"/>
</dbReference>
<keyword evidence="4" id="KW-0238">DNA-binding</keyword>
<gene>
    <name evidence="8" type="ORF">DEO72_LG3g687</name>
</gene>
<dbReference type="InterPro" id="IPR039218">
    <property type="entry name" value="REM_fam"/>
</dbReference>
<dbReference type="PROSITE" id="PS50863">
    <property type="entry name" value="B3"/>
    <property type="match status" value="2"/>
</dbReference>
<keyword evidence="6" id="KW-0539">Nucleus</keyword>
<accession>A0A4D6LCP6</accession>
<dbReference type="PANTHER" id="PTHR31674:SF62">
    <property type="entry name" value="B3 DOMAIN-CONTAINING PROTEIN REM14-RELATED"/>
    <property type="match status" value="1"/>
</dbReference>
<evidence type="ECO:0000256" key="6">
    <source>
        <dbReference type="ARBA" id="ARBA00023242"/>
    </source>
</evidence>
<comment type="subcellular location">
    <subcellularLocation>
        <location evidence="1">Nucleus</location>
    </subcellularLocation>
</comment>
<dbReference type="PANTHER" id="PTHR31674">
    <property type="entry name" value="B3 DOMAIN-CONTAINING PROTEIN REM-LIKE 3-RELATED"/>
    <property type="match status" value="1"/>
</dbReference>
<proteinExistence type="predicted"/>
<dbReference type="Pfam" id="PF02362">
    <property type="entry name" value="B3"/>
    <property type="match status" value="2"/>
</dbReference>
<dbReference type="GO" id="GO:0003677">
    <property type="term" value="F:DNA binding"/>
    <property type="evidence" value="ECO:0007669"/>
    <property type="project" value="UniProtKB-KW"/>
</dbReference>
<dbReference type="GO" id="GO:0005634">
    <property type="term" value="C:nucleus"/>
    <property type="evidence" value="ECO:0007669"/>
    <property type="project" value="UniProtKB-SubCell"/>
</dbReference>
<evidence type="ECO:0000256" key="1">
    <source>
        <dbReference type="ARBA" id="ARBA00004123"/>
    </source>
</evidence>
<reference evidence="8 9" key="1">
    <citation type="submission" date="2019-04" db="EMBL/GenBank/DDBJ databases">
        <title>An improved genome assembly and genetic linkage map for asparagus bean, Vigna unguiculata ssp. sesquipedialis.</title>
        <authorList>
            <person name="Xia Q."/>
            <person name="Zhang R."/>
            <person name="Dong Y."/>
        </authorList>
    </citation>
    <scope>NUCLEOTIDE SEQUENCE [LARGE SCALE GENOMIC DNA]</scope>
    <source>
        <tissue evidence="8">Leaf</tissue>
    </source>
</reference>
<evidence type="ECO:0000313" key="8">
    <source>
        <dbReference type="EMBL" id="QCD86166.1"/>
    </source>
</evidence>
<organism evidence="8 9">
    <name type="scientific">Vigna unguiculata</name>
    <name type="common">Cowpea</name>
    <dbReference type="NCBI Taxonomy" id="3917"/>
    <lineage>
        <taxon>Eukaryota</taxon>
        <taxon>Viridiplantae</taxon>
        <taxon>Streptophyta</taxon>
        <taxon>Embryophyta</taxon>
        <taxon>Tracheophyta</taxon>
        <taxon>Spermatophyta</taxon>
        <taxon>Magnoliopsida</taxon>
        <taxon>eudicotyledons</taxon>
        <taxon>Gunneridae</taxon>
        <taxon>Pentapetalae</taxon>
        <taxon>rosids</taxon>
        <taxon>fabids</taxon>
        <taxon>Fabales</taxon>
        <taxon>Fabaceae</taxon>
        <taxon>Papilionoideae</taxon>
        <taxon>50 kb inversion clade</taxon>
        <taxon>NPAAA clade</taxon>
        <taxon>indigoferoid/millettioid clade</taxon>
        <taxon>Phaseoleae</taxon>
        <taxon>Vigna</taxon>
    </lineage>
</organism>
<name>A0A4D6LCP6_VIGUN</name>
<dbReference type="Proteomes" id="UP000501690">
    <property type="component" value="Linkage Group LG3"/>
</dbReference>
<evidence type="ECO:0000256" key="4">
    <source>
        <dbReference type="ARBA" id="ARBA00023125"/>
    </source>
</evidence>
<evidence type="ECO:0000256" key="2">
    <source>
        <dbReference type="ARBA" id="ARBA00022737"/>
    </source>
</evidence>
<feature type="domain" description="TF-B3" evidence="7">
    <location>
        <begin position="223"/>
        <end position="320"/>
    </location>
</feature>
<keyword evidence="5" id="KW-0804">Transcription</keyword>
<protein>
    <recommendedName>
        <fullName evidence="7">TF-B3 domain-containing protein</fullName>
    </recommendedName>
</protein>
<evidence type="ECO:0000256" key="5">
    <source>
        <dbReference type="ARBA" id="ARBA00023163"/>
    </source>
</evidence>
<dbReference type="AlphaFoldDB" id="A0A4D6LCP6"/>
<sequence>MSSSRAMSFTNFYQNSVTVMEPAEECLEFEVGFYEQWGKMLLLRINFFSDPKGNTINIEFEDDLLGQRQFRGVESIRSFYNLNDVYYVCTVYCGDRYFRIRLFDLDWTEFEYPGTAKNSLGCNPLSSIRFLQAFRVQFIPAMMLIIVPDYFQIFCRDKLAFNYAVKLYDPLSKMFEIYVDTDESLRMVLFGCSRIFSAEGVEMDYNRDSGSAANTQVPVAALDFEKVLSNYEVKASSLYLDSKVAKECLIKGRKSYTLTNDQAQFWDCKIRWTGRSSYECYLTCGWKKFCKENGLPAGNNVFLHRIFSAEGVEMDYNRDSGNAANTQVPVAAPDFEKVLSNYDVKASSLYLDSKFAKECLIKGRKSYTLTNDQSQFWDCKIRWTGRSSYECYLTCGWKKFCKENGLPAGDRIRFVVEDEEKGVIHILKK</sequence>
<evidence type="ECO:0000259" key="7">
    <source>
        <dbReference type="PROSITE" id="PS50863"/>
    </source>
</evidence>
<dbReference type="SMART" id="SM01019">
    <property type="entry name" value="B3"/>
    <property type="match status" value="2"/>
</dbReference>
<evidence type="ECO:0000256" key="3">
    <source>
        <dbReference type="ARBA" id="ARBA00023015"/>
    </source>
</evidence>
<keyword evidence="3" id="KW-0805">Transcription regulation</keyword>
<dbReference type="EMBL" id="CP039347">
    <property type="protein sequence ID" value="QCD86166.1"/>
    <property type="molecule type" value="Genomic_DNA"/>
</dbReference>
<dbReference type="Gene3D" id="2.40.330.10">
    <property type="entry name" value="DNA-binding pseudobarrel domain"/>
    <property type="match status" value="2"/>
</dbReference>
<keyword evidence="9" id="KW-1185">Reference proteome</keyword>
<dbReference type="CDD" id="cd10017">
    <property type="entry name" value="B3_DNA"/>
    <property type="match status" value="2"/>
</dbReference>